<dbReference type="OrthoDB" id="1732682at2759"/>
<dbReference type="InterPro" id="IPR015421">
    <property type="entry name" value="PyrdxlP-dep_Trfase_major"/>
</dbReference>
<evidence type="ECO:0000313" key="8">
    <source>
        <dbReference type="EMBL" id="KZP16686.1"/>
    </source>
</evidence>
<dbReference type="Proteomes" id="UP000076532">
    <property type="component" value="Unassembled WGS sequence"/>
</dbReference>
<dbReference type="InterPro" id="IPR045088">
    <property type="entry name" value="ALAT1/2-like"/>
</dbReference>
<dbReference type="Gene3D" id="3.40.640.10">
    <property type="entry name" value="Type I PLP-dependent aspartate aminotransferase-like (Major domain)"/>
    <property type="match status" value="1"/>
</dbReference>
<protein>
    <submittedName>
        <fullName evidence="8">Transaminase</fullName>
    </submittedName>
</protein>
<dbReference type="Pfam" id="PF00155">
    <property type="entry name" value="Aminotran_1_2"/>
    <property type="match status" value="2"/>
</dbReference>
<comment type="cofactor">
    <cofactor evidence="1">
        <name>pyridoxal 5'-phosphate</name>
        <dbReference type="ChEBI" id="CHEBI:597326"/>
    </cofactor>
</comment>
<evidence type="ECO:0000313" key="9">
    <source>
        <dbReference type="Proteomes" id="UP000076532"/>
    </source>
</evidence>
<dbReference type="UniPathway" id="UPA00528">
    <property type="reaction ID" value="UER00586"/>
</dbReference>
<dbReference type="GO" id="GO:0042853">
    <property type="term" value="P:L-alanine catabolic process"/>
    <property type="evidence" value="ECO:0007669"/>
    <property type="project" value="UniProtKB-UniPathway"/>
</dbReference>
<organism evidence="8 9">
    <name type="scientific">Athelia psychrophila</name>
    <dbReference type="NCBI Taxonomy" id="1759441"/>
    <lineage>
        <taxon>Eukaryota</taxon>
        <taxon>Fungi</taxon>
        <taxon>Dikarya</taxon>
        <taxon>Basidiomycota</taxon>
        <taxon>Agaricomycotina</taxon>
        <taxon>Agaricomycetes</taxon>
        <taxon>Agaricomycetidae</taxon>
        <taxon>Atheliales</taxon>
        <taxon>Atheliaceae</taxon>
        <taxon>Athelia</taxon>
    </lineage>
</organism>
<dbReference type="FunFam" id="3.90.1150.10:FF:000151">
    <property type="entry name" value="Alanine aminotransferase 2"/>
    <property type="match status" value="1"/>
</dbReference>
<name>A0A166FDB3_9AGAM</name>
<evidence type="ECO:0000256" key="4">
    <source>
        <dbReference type="ARBA" id="ARBA00022679"/>
    </source>
</evidence>
<comment type="similarity">
    <text evidence="6">Belongs to the class-I pyridoxal-phosphate-dependent aminotransferase family. Alanine aminotransferase subfamily.</text>
</comment>
<dbReference type="InterPro" id="IPR015422">
    <property type="entry name" value="PyrdxlP-dep_Trfase_small"/>
</dbReference>
<dbReference type="EMBL" id="KV417590">
    <property type="protein sequence ID" value="KZP16686.1"/>
    <property type="molecule type" value="Genomic_DNA"/>
</dbReference>
<dbReference type="Gene3D" id="3.90.1150.10">
    <property type="entry name" value="Aspartate Aminotransferase, domain 1"/>
    <property type="match status" value="2"/>
</dbReference>
<gene>
    <name evidence="8" type="ORF">FIBSPDRAFT_54125</name>
</gene>
<dbReference type="InterPro" id="IPR004839">
    <property type="entry name" value="Aminotransferase_I/II_large"/>
</dbReference>
<evidence type="ECO:0000256" key="1">
    <source>
        <dbReference type="ARBA" id="ARBA00001933"/>
    </source>
</evidence>
<evidence type="ECO:0000256" key="6">
    <source>
        <dbReference type="ARBA" id="ARBA00025785"/>
    </source>
</evidence>
<dbReference type="PANTHER" id="PTHR11751:SF29">
    <property type="entry name" value="ALANINE TRANSAMINASE"/>
    <property type="match status" value="1"/>
</dbReference>
<reference evidence="8 9" key="1">
    <citation type="journal article" date="2016" name="Mol. Biol. Evol.">
        <title>Comparative Genomics of Early-Diverging Mushroom-Forming Fungi Provides Insights into the Origins of Lignocellulose Decay Capabilities.</title>
        <authorList>
            <person name="Nagy L.G."/>
            <person name="Riley R."/>
            <person name="Tritt A."/>
            <person name="Adam C."/>
            <person name="Daum C."/>
            <person name="Floudas D."/>
            <person name="Sun H."/>
            <person name="Yadav J.S."/>
            <person name="Pangilinan J."/>
            <person name="Larsson K.H."/>
            <person name="Matsuura K."/>
            <person name="Barry K."/>
            <person name="Labutti K."/>
            <person name="Kuo R."/>
            <person name="Ohm R.A."/>
            <person name="Bhattacharya S.S."/>
            <person name="Shirouzu T."/>
            <person name="Yoshinaga Y."/>
            <person name="Martin F.M."/>
            <person name="Grigoriev I.V."/>
            <person name="Hibbett D.S."/>
        </authorList>
    </citation>
    <scope>NUCLEOTIDE SEQUENCE [LARGE SCALE GENOMIC DNA]</scope>
    <source>
        <strain evidence="8 9">CBS 109695</strain>
    </source>
</reference>
<feature type="domain" description="Aminotransferase class I/classII large" evidence="7">
    <location>
        <begin position="278"/>
        <end position="442"/>
    </location>
</feature>
<dbReference type="AlphaFoldDB" id="A0A166FDB3"/>
<evidence type="ECO:0000259" key="7">
    <source>
        <dbReference type="Pfam" id="PF00155"/>
    </source>
</evidence>
<evidence type="ECO:0000256" key="2">
    <source>
        <dbReference type="ARBA" id="ARBA00011738"/>
    </source>
</evidence>
<sequence length="468" mass="50265">MLRCSSRLLSPSLRRSNHTMIPLTPDSLNPAILKVEYAVRGELAIKSEEYRDQLKAGKSLPFKKVISSNIGNPQQKGLDQPPITFTRQVAALMEWPELATLAPDAFPKDVIARAKELRDEIGSIGAYSHSQGVPFIRKNVAKFIEGESNTLLAATAGSLSAARDGHPADPNHVFLTGGASAGVSLLISMLITPPTSGILIPIPQYPLYTATLAQYKGVPLPYNLDESDGWATSIESIEAAIAKSRKDGITPKALVIINPGNPTGALLDEPQLNSPIPLVSFHSISKGVSGECGRRGGYFELTNFSPEVIALIYKMVSIGLCPSVSGQIGVDSMVRPPQPNDESYPLWKKETDTIHAALAQRTTLMAERLNKLPGVSCVDSPGALYLYPQIHLPAQAMDAAKQAGKEPDAFYALALLDETGICVVPGSGFGQEEGTYHYRLTCLCPGVEEYVGALETFHLGFVKKYGGL</sequence>
<comment type="subunit">
    <text evidence="2">Homodimer.</text>
</comment>
<dbReference type="SUPFAM" id="SSF53383">
    <property type="entry name" value="PLP-dependent transferases"/>
    <property type="match status" value="1"/>
</dbReference>
<keyword evidence="5" id="KW-0663">Pyridoxal phosphate</keyword>
<dbReference type="STRING" id="436010.A0A166FDB3"/>
<dbReference type="InterPro" id="IPR015424">
    <property type="entry name" value="PyrdxlP-dep_Trfase"/>
</dbReference>
<dbReference type="GO" id="GO:0030170">
    <property type="term" value="F:pyridoxal phosphate binding"/>
    <property type="evidence" value="ECO:0007669"/>
    <property type="project" value="InterPro"/>
</dbReference>
<dbReference type="PANTHER" id="PTHR11751">
    <property type="entry name" value="ALANINE AMINOTRANSFERASE"/>
    <property type="match status" value="1"/>
</dbReference>
<dbReference type="GO" id="GO:0008483">
    <property type="term" value="F:transaminase activity"/>
    <property type="evidence" value="ECO:0007669"/>
    <property type="project" value="UniProtKB-KW"/>
</dbReference>
<evidence type="ECO:0000256" key="5">
    <source>
        <dbReference type="ARBA" id="ARBA00022898"/>
    </source>
</evidence>
<evidence type="ECO:0000256" key="3">
    <source>
        <dbReference type="ARBA" id="ARBA00022576"/>
    </source>
</evidence>
<keyword evidence="9" id="KW-1185">Reference proteome</keyword>
<keyword evidence="4" id="KW-0808">Transferase</keyword>
<feature type="domain" description="Aminotransferase class I/classII large" evidence="7">
    <location>
        <begin position="107"/>
        <end position="273"/>
    </location>
</feature>
<keyword evidence="3" id="KW-0032">Aminotransferase</keyword>
<dbReference type="CDD" id="cd00609">
    <property type="entry name" value="AAT_like"/>
    <property type="match status" value="1"/>
</dbReference>
<accession>A0A166FDB3</accession>
<proteinExistence type="inferred from homology"/>